<keyword evidence="2" id="KW-1185">Reference proteome</keyword>
<accession>A0A235F8S2</accession>
<evidence type="ECO:0000313" key="2">
    <source>
        <dbReference type="Proteomes" id="UP000215059"/>
    </source>
</evidence>
<dbReference type="RefSeq" id="WP_094253019.1">
    <property type="nucleotide sequence ID" value="NZ_JBHLXL010000001.1"/>
</dbReference>
<reference evidence="1 2" key="1">
    <citation type="submission" date="2017-07" db="EMBL/GenBank/DDBJ databases">
        <title>Fictibacillus sp. nov. GDSW-R2A3 Genome sequencing and assembly.</title>
        <authorList>
            <person name="Mayilraj S."/>
        </authorList>
    </citation>
    <scope>NUCLEOTIDE SEQUENCE [LARGE SCALE GENOMIC DNA]</scope>
    <source>
        <strain evidence="1 2">GDSW-R2A3</strain>
    </source>
</reference>
<gene>
    <name evidence="1" type="ORF">CGZ90_13465</name>
</gene>
<evidence type="ECO:0008006" key="3">
    <source>
        <dbReference type="Google" id="ProtNLM"/>
    </source>
</evidence>
<dbReference type="Proteomes" id="UP000215059">
    <property type="component" value="Unassembled WGS sequence"/>
</dbReference>
<organism evidence="1 2">
    <name type="scientific">Fictibacillus aquaticus</name>
    <dbReference type="NCBI Taxonomy" id="2021314"/>
    <lineage>
        <taxon>Bacteria</taxon>
        <taxon>Bacillati</taxon>
        <taxon>Bacillota</taxon>
        <taxon>Bacilli</taxon>
        <taxon>Bacillales</taxon>
        <taxon>Fictibacillaceae</taxon>
        <taxon>Fictibacillus</taxon>
    </lineage>
</organism>
<evidence type="ECO:0000313" key="1">
    <source>
        <dbReference type="EMBL" id="OYD57668.1"/>
    </source>
</evidence>
<protein>
    <recommendedName>
        <fullName evidence="3">DUF4251 domain-containing protein</fullName>
    </recommendedName>
</protein>
<dbReference type="EMBL" id="NOII01000003">
    <property type="protein sequence ID" value="OYD57668.1"/>
    <property type="molecule type" value="Genomic_DNA"/>
</dbReference>
<name>A0A235F8S2_9BACL</name>
<proteinExistence type="predicted"/>
<sequence length="197" mass="22283">MNQIGAYVLSIVLLFVLIIPSVLSRQEAQSVEKSADKFAFTLPVNVESVESLMEKKNPLVQNNLKAFTSEYKNWKLQFDIDLEEDKKIKQQGFTYFPEAKISGYMQNGNEKLNLTGSGYVNRFSFEGRQLYVGYMVAAIPGLTASPNHKVSFRFDNESGEIDVSLMTGTQPDTAFLPFGKIFLFDMDYNAIGKRMLE</sequence>
<dbReference type="AlphaFoldDB" id="A0A235F8S2"/>
<comment type="caution">
    <text evidence="1">The sequence shown here is derived from an EMBL/GenBank/DDBJ whole genome shotgun (WGS) entry which is preliminary data.</text>
</comment>